<evidence type="ECO:0000313" key="2">
    <source>
        <dbReference type="EMBL" id="CAI9273099.1"/>
    </source>
</evidence>
<keyword evidence="3" id="KW-1185">Reference proteome</keyword>
<feature type="region of interest" description="Disordered" evidence="1">
    <location>
        <begin position="25"/>
        <end position="64"/>
    </location>
</feature>
<accession>A0AA36DUP4</accession>
<dbReference type="AlphaFoldDB" id="A0AA36DUP4"/>
<dbReference type="Proteomes" id="UP001177003">
    <property type="component" value="Chromosome 2"/>
</dbReference>
<proteinExistence type="predicted"/>
<evidence type="ECO:0000313" key="3">
    <source>
        <dbReference type="Proteomes" id="UP001177003"/>
    </source>
</evidence>
<reference evidence="2" key="1">
    <citation type="submission" date="2023-04" db="EMBL/GenBank/DDBJ databases">
        <authorList>
            <person name="Vijverberg K."/>
            <person name="Xiong W."/>
            <person name="Schranz E."/>
        </authorList>
    </citation>
    <scope>NUCLEOTIDE SEQUENCE</scope>
</reference>
<sequence>MNTSIQSPSNQDLMQRPMDFAGEHHHAIRTAGSGTMTEAAQSTRNVDLSPEAPCSDPIRLSTSATSNCEQPSLLGMSRIRQHSDRYFIFRILLSIVPEESQLLFRASVSSLECCYLSGSDDGNIEH</sequence>
<dbReference type="EMBL" id="OX465078">
    <property type="protein sequence ID" value="CAI9273099.1"/>
    <property type="molecule type" value="Genomic_DNA"/>
</dbReference>
<feature type="compositionally biased region" description="Polar residues" evidence="1">
    <location>
        <begin position="32"/>
        <end position="46"/>
    </location>
</feature>
<evidence type="ECO:0000256" key="1">
    <source>
        <dbReference type="SAM" id="MobiDB-lite"/>
    </source>
</evidence>
<organism evidence="2 3">
    <name type="scientific">Lactuca saligna</name>
    <name type="common">Willowleaf lettuce</name>
    <dbReference type="NCBI Taxonomy" id="75948"/>
    <lineage>
        <taxon>Eukaryota</taxon>
        <taxon>Viridiplantae</taxon>
        <taxon>Streptophyta</taxon>
        <taxon>Embryophyta</taxon>
        <taxon>Tracheophyta</taxon>
        <taxon>Spermatophyta</taxon>
        <taxon>Magnoliopsida</taxon>
        <taxon>eudicotyledons</taxon>
        <taxon>Gunneridae</taxon>
        <taxon>Pentapetalae</taxon>
        <taxon>asterids</taxon>
        <taxon>campanulids</taxon>
        <taxon>Asterales</taxon>
        <taxon>Asteraceae</taxon>
        <taxon>Cichorioideae</taxon>
        <taxon>Cichorieae</taxon>
        <taxon>Lactucinae</taxon>
        <taxon>Lactuca</taxon>
    </lineage>
</organism>
<protein>
    <submittedName>
        <fullName evidence="2">Uncharacterized protein</fullName>
    </submittedName>
</protein>
<gene>
    <name evidence="2" type="ORF">LSALG_LOCUS13266</name>
</gene>
<name>A0AA36DUP4_LACSI</name>